<dbReference type="GO" id="GO:0003676">
    <property type="term" value="F:nucleic acid binding"/>
    <property type="evidence" value="ECO:0007669"/>
    <property type="project" value="InterPro"/>
</dbReference>
<reference evidence="2" key="1">
    <citation type="submission" date="2023-10" db="EMBL/GenBank/DDBJ databases">
        <title>Genome assemblies of two species of porcelain crab, Petrolisthes cinctipes and Petrolisthes manimaculis (Anomura: Porcellanidae).</title>
        <authorList>
            <person name="Angst P."/>
        </authorList>
    </citation>
    <scope>NUCLEOTIDE SEQUENCE</scope>
    <source>
        <strain evidence="2">PB745_01</strain>
        <tissue evidence="2">Gill</tissue>
    </source>
</reference>
<dbReference type="InterPro" id="IPR036397">
    <property type="entry name" value="RNaseH_sf"/>
</dbReference>
<name>A0AAE1GAE3_PETCI</name>
<dbReference type="Proteomes" id="UP001286313">
    <property type="component" value="Unassembled WGS sequence"/>
</dbReference>
<protein>
    <recommendedName>
        <fullName evidence="1">Integrase catalytic domain-containing protein</fullName>
    </recommendedName>
</protein>
<organism evidence="2 3">
    <name type="scientific">Petrolisthes cinctipes</name>
    <name type="common">Flat porcelain crab</name>
    <dbReference type="NCBI Taxonomy" id="88211"/>
    <lineage>
        <taxon>Eukaryota</taxon>
        <taxon>Metazoa</taxon>
        <taxon>Ecdysozoa</taxon>
        <taxon>Arthropoda</taxon>
        <taxon>Crustacea</taxon>
        <taxon>Multicrustacea</taxon>
        <taxon>Malacostraca</taxon>
        <taxon>Eumalacostraca</taxon>
        <taxon>Eucarida</taxon>
        <taxon>Decapoda</taxon>
        <taxon>Pleocyemata</taxon>
        <taxon>Anomura</taxon>
        <taxon>Galatheoidea</taxon>
        <taxon>Porcellanidae</taxon>
        <taxon>Petrolisthes</taxon>
    </lineage>
</organism>
<gene>
    <name evidence="2" type="ORF">Pcinc_007795</name>
</gene>
<dbReference type="InterPro" id="IPR036691">
    <property type="entry name" value="Endo/exonu/phosph_ase_sf"/>
</dbReference>
<dbReference type="InterPro" id="IPR012337">
    <property type="entry name" value="RNaseH-like_sf"/>
</dbReference>
<dbReference type="SUPFAM" id="SSF53098">
    <property type="entry name" value="Ribonuclease H-like"/>
    <property type="match status" value="1"/>
</dbReference>
<evidence type="ECO:0000313" key="2">
    <source>
        <dbReference type="EMBL" id="KAK3888151.1"/>
    </source>
</evidence>
<dbReference type="EMBL" id="JAWQEG010000584">
    <property type="protein sequence ID" value="KAK3888151.1"/>
    <property type="molecule type" value="Genomic_DNA"/>
</dbReference>
<accession>A0AAE1GAE3</accession>
<evidence type="ECO:0000313" key="3">
    <source>
        <dbReference type="Proteomes" id="UP001286313"/>
    </source>
</evidence>
<dbReference type="InterPro" id="IPR001584">
    <property type="entry name" value="Integrase_cat-core"/>
</dbReference>
<dbReference type="PANTHER" id="PTHR38681:SF1">
    <property type="entry name" value="RETROVIRUS-RELATED POL POLYPROTEIN FROM TRANSPOSON 412-LIKE PROTEIN"/>
    <property type="match status" value="1"/>
</dbReference>
<evidence type="ECO:0000259" key="1">
    <source>
        <dbReference type="PROSITE" id="PS50994"/>
    </source>
</evidence>
<dbReference type="PANTHER" id="PTHR38681">
    <property type="entry name" value="RETROVIRUS-RELATED POL POLYPROTEIN FROM TRANSPOSON 412-LIKE PROTEIN-RELATED"/>
    <property type="match status" value="1"/>
</dbReference>
<dbReference type="GO" id="GO:0015074">
    <property type="term" value="P:DNA integration"/>
    <property type="evidence" value="ECO:0007669"/>
    <property type="project" value="InterPro"/>
</dbReference>
<dbReference type="AlphaFoldDB" id="A0AAE1GAE3"/>
<sequence length="450" mass="50211">MTELVAKQGSTTTVTPVSTSAVTVKPPPFDEASVTRATRWTEALPLVDTTAVSVATAFVGGWVSRFGVPLHVVTDRGAQFESELFSELSSIIGFHHMRTTSYHPQSNGIIERYHRSLKSAIRARRENWFCAVPIVLLGYRMTPNYTGFSPFTAVTGAHMMCPQPLIQKEYVNPSTKSTIQLLIKEMQSINFSDFASGDCHSCPQIYVPLDLLNCPKVWMRVDRVRKSLEAPYTGPYELGDGARKGALKIVCFTQPWPACRSWQESLTCGRNTKKRKTLVLTLASLNIRTLLDNTNTDSPERRFALVARELARYNFDIAALSETRLPDKGQLTKIGSDYTLFWSGRSCEECCEAGADFVIRTHYLKKLASIPEGLNDRLIKLQLLLGGKLTAMLISAYAPTMTNPKETKDGFYEELNAIMNAVPQSDKLIVLGDFNARVGTNHQAWDRVIR</sequence>
<dbReference type="Gene3D" id="3.30.420.10">
    <property type="entry name" value="Ribonuclease H-like superfamily/Ribonuclease H"/>
    <property type="match status" value="1"/>
</dbReference>
<dbReference type="SUPFAM" id="SSF56219">
    <property type="entry name" value="DNase I-like"/>
    <property type="match status" value="1"/>
</dbReference>
<proteinExistence type="predicted"/>
<dbReference type="Gene3D" id="3.60.10.10">
    <property type="entry name" value="Endonuclease/exonuclease/phosphatase"/>
    <property type="match status" value="1"/>
</dbReference>
<keyword evidence="3" id="KW-1185">Reference proteome</keyword>
<comment type="caution">
    <text evidence="2">The sequence shown here is derived from an EMBL/GenBank/DDBJ whole genome shotgun (WGS) entry which is preliminary data.</text>
</comment>
<feature type="domain" description="Integrase catalytic" evidence="1">
    <location>
        <begin position="1"/>
        <end position="170"/>
    </location>
</feature>
<dbReference type="PROSITE" id="PS50994">
    <property type="entry name" value="INTEGRASE"/>
    <property type="match status" value="1"/>
</dbReference>